<dbReference type="AlphaFoldDB" id="A0A2T4HMF0"/>
<dbReference type="RefSeq" id="WP_015460099.1">
    <property type="nucleotide sequence ID" value="NZ_PHHF01000076.1"/>
</dbReference>
<accession>A0A2T4HMF0</accession>
<dbReference type="EMBL" id="PHHF01000076">
    <property type="protein sequence ID" value="PTD16965.1"/>
    <property type="molecule type" value="Genomic_DNA"/>
</dbReference>
<evidence type="ECO:0000313" key="2">
    <source>
        <dbReference type="Proteomes" id="UP000241206"/>
    </source>
</evidence>
<evidence type="ECO:0000313" key="1">
    <source>
        <dbReference type="EMBL" id="PTD16965.1"/>
    </source>
</evidence>
<organism evidence="1 2">
    <name type="scientific">Edaphosphingomonas fennica</name>
    <dbReference type="NCBI Taxonomy" id="114404"/>
    <lineage>
        <taxon>Bacteria</taxon>
        <taxon>Pseudomonadati</taxon>
        <taxon>Pseudomonadota</taxon>
        <taxon>Alphaproteobacteria</taxon>
        <taxon>Sphingomonadales</taxon>
        <taxon>Rhizorhabdaceae</taxon>
        <taxon>Edaphosphingomonas</taxon>
    </lineage>
</organism>
<protein>
    <submittedName>
        <fullName evidence="1">Uncharacterized protein</fullName>
    </submittedName>
</protein>
<dbReference type="Proteomes" id="UP000241206">
    <property type="component" value="Unassembled WGS sequence"/>
</dbReference>
<keyword evidence="2" id="KW-1185">Reference proteome</keyword>
<comment type="caution">
    <text evidence="1">The sequence shown here is derived from an EMBL/GenBank/DDBJ whole genome shotgun (WGS) entry which is preliminary data.</text>
</comment>
<gene>
    <name evidence="1" type="ORF">CV103_18175</name>
</gene>
<name>A0A2T4HMF0_9SPHN</name>
<reference evidence="1 2" key="1">
    <citation type="submission" date="2017-11" db="EMBL/GenBank/DDBJ databases">
        <title>Sphingomonas oleivorans sp. nov., isolated from oil-contaminated soil.</title>
        <authorList>
            <person name="Wang L."/>
            <person name="Chen L."/>
        </authorList>
    </citation>
    <scope>NUCLEOTIDE SEQUENCE [LARGE SCALE GENOMIC DNA]</scope>
    <source>
        <strain evidence="1 2">K101</strain>
    </source>
</reference>
<proteinExistence type="predicted"/>
<sequence>MADAFAASADAAYAPAMRAAAIVPHDSNPLNDITKAIYVGAGGDVAVRAARDGADHVWKAVPAGSILPIRASHVRATGTTAGDLLGLY</sequence>